<dbReference type="RefSeq" id="WP_055449068.1">
    <property type="nucleotide sequence ID" value="NZ_CYHF01000001.1"/>
</dbReference>
<keyword evidence="13" id="KW-1185">Reference proteome</keyword>
<dbReference type="GO" id="GO:0009279">
    <property type="term" value="C:cell outer membrane"/>
    <property type="evidence" value="ECO:0007669"/>
    <property type="project" value="UniProtKB-SubCell"/>
</dbReference>
<gene>
    <name evidence="12" type="ORF">Ga0061069_10192</name>
</gene>
<evidence type="ECO:0000256" key="7">
    <source>
        <dbReference type="ARBA" id="ARBA00023065"/>
    </source>
</evidence>
<keyword evidence="5" id="KW-0812">Transmembrane</keyword>
<dbReference type="InterPro" id="IPR002299">
    <property type="entry name" value="Porin_Neis"/>
</dbReference>
<dbReference type="Pfam" id="PF13609">
    <property type="entry name" value="Porin_4"/>
    <property type="match status" value="1"/>
</dbReference>
<evidence type="ECO:0000256" key="9">
    <source>
        <dbReference type="ARBA" id="ARBA00023136"/>
    </source>
</evidence>
<accession>A0A0K6HQD7</accession>
<keyword evidence="6" id="KW-0732">Signal</keyword>
<keyword evidence="4" id="KW-1134">Transmembrane beta strand</keyword>
<evidence type="ECO:0000256" key="4">
    <source>
        <dbReference type="ARBA" id="ARBA00022452"/>
    </source>
</evidence>
<dbReference type="GO" id="GO:0015288">
    <property type="term" value="F:porin activity"/>
    <property type="evidence" value="ECO:0007669"/>
    <property type="project" value="UniProtKB-KW"/>
</dbReference>
<dbReference type="GO" id="GO:0006811">
    <property type="term" value="P:monoatomic ion transport"/>
    <property type="evidence" value="ECO:0007669"/>
    <property type="project" value="UniProtKB-KW"/>
</dbReference>
<dbReference type="EMBL" id="CYHF01000001">
    <property type="protein sequence ID" value="CUA93066.1"/>
    <property type="molecule type" value="Genomic_DNA"/>
</dbReference>
<comment type="subcellular location">
    <subcellularLocation>
        <location evidence="1">Cell outer membrane</location>
        <topology evidence="1">Multi-pass membrane protein</topology>
    </subcellularLocation>
</comment>
<evidence type="ECO:0000313" key="12">
    <source>
        <dbReference type="EMBL" id="CUA93066.1"/>
    </source>
</evidence>
<evidence type="ECO:0000256" key="6">
    <source>
        <dbReference type="ARBA" id="ARBA00022729"/>
    </source>
</evidence>
<keyword evidence="10" id="KW-0998">Cell outer membrane</keyword>
<dbReference type="InterPro" id="IPR033900">
    <property type="entry name" value="Gram_neg_porin_domain"/>
</dbReference>
<dbReference type="InterPro" id="IPR050298">
    <property type="entry name" value="Gram-neg_bact_OMP"/>
</dbReference>
<dbReference type="STRING" id="339866.GCA_001418255_00091"/>
<keyword evidence="7" id="KW-0406">Ion transport</keyword>
<reference evidence="13" key="1">
    <citation type="submission" date="2015-08" db="EMBL/GenBank/DDBJ databases">
        <authorList>
            <person name="Varghese N."/>
        </authorList>
    </citation>
    <scope>NUCLEOTIDE SEQUENCE [LARGE SCALE GENOMIC DNA]</scope>
    <source>
        <strain evidence="13">DSM 18181</strain>
    </source>
</reference>
<feature type="domain" description="Porin" evidence="11">
    <location>
        <begin position="8"/>
        <end position="357"/>
    </location>
</feature>
<dbReference type="GO" id="GO:0046930">
    <property type="term" value="C:pore complex"/>
    <property type="evidence" value="ECO:0007669"/>
    <property type="project" value="UniProtKB-KW"/>
</dbReference>
<evidence type="ECO:0000256" key="10">
    <source>
        <dbReference type="ARBA" id="ARBA00023237"/>
    </source>
</evidence>
<evidence type="ECO:0000256" key="3">
    <source>
        <dbReference type="ARBA" id="ARBA00022448"/>
    </source>
</evidence>
<protein>
    <submittedName>
        <fullName evidence="12">Outer membrane protein (Porin)</fullName>
    </submittedName>
</protein>
<keyword evidence="9" id="KW-0472">Membrane</keyword>
<comment type="subunit">
    <text evidence="2">Homotrimer.</text>
</comment>
<dbReference type="CDD" id="cd00342">
    <property type="entry name" value="gram_neg_porins"/>
    <property type="match status" value="1"/>
</dbReference>
<dbReference type="PANTHER" id="PTHR34501">
    <property type="entry name" value="PROTEIN YDDL-RELATED"/>
    <property type="match status" value="1"/>
</dbReference>
<organism evidence="12 13">
    <name type="scientific">Thiomonas bhubaneswarensis</name>
    <dbReference type="NCBI Taxonomy" id="339866"/>
    <lineage>
        <taxon>Bacteria</taxon>
        <taxon>Pseudomonadati</taxon>
        <taxon>Pseudomonadota</taxon>
        <taxon>Betaproteobacteria</taxon>
        <taxon>Burkholderiales</taxon>
        <taxon>Thiomonas</taxon>
    </lineage>
</organism>
<sequence>MKKRILAAVFIMEASCQIAHAHEGVQLYGVIDMGFERLTYDHTTLNRLGSGVQSTDRIGIRGAENLGGGLQTFFDVETGFCGNGTNSFPGSLVYKGDGSAVGSSFCSGGGFMGRLSVLGLKSHYGVIKAGRFYSLNYDNLVKIDPFMTGMTGAVKNIDPAGYNFVRFSQAVGYTTPNFGGVTGALLYAFGGQPGSFSKGQSYEMSVDYTSKTLTVGADYLKSNHPYSASTKFNPYASLAWEFGPVTTLTQESSFNNEVVQLYGGYDFSVAKVTALYSDEKYGQGFPYAAGQSAPHLKIWMLGATVPLPQGKLLASITRRSDANKSGTTATQIAVGYVYPLSRRTNLYASYSHISNDKATDLYVGDNGFTSQGTLGGTSSTGLAVGLRHFF</sequence>
<dbReference type="InterPro" id="IPR023614">
    <property type="entry name" value="Porin_dom_sf"/>
</dbReference>
<evidence type="ECO:0000313" key="13">
    <source>
        <dbReference type="Proteomes" id="UP000183649"/>
    </source>
</evidence>
<keyword evidence="8" id="KW-0626">Porin</keyword>
<dbReference type="PRINTS" id="PR00184">
    <property type="entry name" value="NEISSPPORIN"/>
</dbReference>
<dbReference type="Gene3D" id="2.40.160.10">
    <property type="entry name" value="Porin"/>
    <property type="match status" value="1"/>
</dbReference>
<evidence type="ECO:0000256" key="2">
    <source>
        <dbReference type="ARBA" id="ARBA00011233"/>
    </source>
</evidence>
<dbReference type="SUPFAM" id="SSF56935">
    <property type="entry name" value="Porins"/>
    <property type="match status" value="1"/>
</dbReference>
<dbReference type="AlphaFoldDB" id="A0A0K6HQD7"/>
<dbReference type="OrthoDB" id="5289162at2"/>
<evidence type="ECO:0000259" key="11">
    <source>
        <dbReference type="Pfam" id="PF13609"/>
    </source>
</evidence>
<keyword evidence="3" id="KW-0813">Transport</keyword>
<evidence type="ECO:0000256" key="8">
    <source>
        <dbReference type="ARBA" id="ARBA00023114"/>
    </source>
</evidence>
<evidence type="ECO:0000256" key="5">
    <source>
        <dbReference type="ARBA" id="ARBA00022692"/>
    </source>
</evidence>
<dbReference type="PANTHER" id="PTHR34501:SF9">
    <property type="entry name" value="MAJOR OUTER MEMBRANE PROTEIN P.IA"/>
    <property type="match status" value="1"/>
</dbReference>
<name>A0A0K6HQD7_9BURK</name>
<dbReference type="Proteomes" id="UP000183649">
    <property type="component" value="Unassembled WGS sequence"/>
</dbReference>
<evidence type="ECO:0000256" key="1">
    <source>
        <dbReference type="ARBA" id="ARBA00004571"/>
    </source>
</evidence>
<proteinExistence type="predicted"/>